<dbReference type="InterPro" id="IPR047202">
    <property type="entry name" value="Lipocalin_Blc-like_dom"/>
</dbReference>
<feature type="chain" id="PRO_5017856524" evidence="2">
    <location>
        <begin position="25"/>
        <end position="215"/>
    </location>
</feature>
<dbReference type="RefSeq" id="WP_123048733.1">
    <property type="nucleotide sequence ID" value="NZ_PTJO01000006.1"/>
</dbReference>
<comment type="similarity">
    <text evidence="1 2">Belongs to the calycin superfamily. Lipocalin family.</text>
</comment>
<dbReference type="InterPro" id="IPR022272">
    <property type="entry name" value="Lipocalin_CS"/>
</dbReference>
<dbReference type="GO" id="GO:0006950">
    <property type="term" value="P:response to stress"/>
    <property type="evidence" value="ECO:0007669"/>
    <property type="project" value="UniProtKB-ARBA"/>
</dbReference>
<evidence type="ECO:0000313" key="5">
    <source>
        <dbReference type="Proteomes" id="UP000266975"/>
    </source>
</evidence>
<keyword evidence="5" id="KW-1185">Reference proteome</keyword>
<name>A0A3M8K4K7_9CORY</name>
<comment type="caution">
    <text evidence="4">The sequence shown here is derived from an EMBL/GenBank/DDBJ whole genome shotgun (WGS) entry which is preliminary data.</text>
</comment>
<organism evidence="4 5">
    <name type="scientific">Corynebacterium alimapuense</name>
    <dbReference type="NCBI Taxonomy" id="1576874"/>
    <lineage>
        <taxon>Bacteria</taxon>
        <taxon>Bacillati</taxon>
        <taxon>Actinomycetota</taxon>
        <taxon>Actinomycetes</taxon>
        <taxon>Mycobacteriales</taxon>
        <taxon>Corynebacteriaceae</taxon>
        <taxon>Corynebacterium</taxon>
    </lineage>
</organism>
<dbReference type="InterPro" id="IPR000566">
    <property type="entry name" value="Lipocln_cytosolic_FA-bd_dom"/>
</dbReference>
<gene>
    <name evidence="4" type="ORF">C5L39_09825</name>
</gene>
<accession>A0A3M8K4K7</accession>
<dbReference type="EMBL" id="PTJO01000006">
    <property type="protein sequence ID" value="RNE48157.1"/>
    <property type="molecule type" value="Genomic_DNA"/>
</dbReference>
<dbReference type="PROSITE" id="PS00213">
    <property type="entry name" value="LIPOCALIN"/>
    <property type="match status" value="1"/>
</dbReference>
<keyword evidence="2" id="KW-0732">Signal</keyword>
<dbReference type="PIRSF" id="PIRSF036893">
    <property type="entry name" value="Lipocalin_ApoD"/>
    <property type="match status" value="1"/>
</dbReference>
<feature type="domain" description="Lipocalin/cytosolic fatty-acid binding" evidence="3">
    <location>
        <begin position="59"/>
        <end position="201"/>
    </location>
</feature>
<dbReference type="SUPFAM" id="SSF50814">
    <property type="entry name" value="Lipocalins"/>
    <property type="match status" value="1"/>
</dbReference>
<sequence length="215" mass="22944">MRRILTALTTVTLAAALTVPVAGAQDIFNGGRLGGGSSQVLEGVSSSQGNPLPEIDGAVDLNKYQGTWYQVAAVPQPFTLQCAYDTRAEYGVIDETTISVLNSCGTLFGQDSVISGTATAVSDASLRVSFSDIPFQNADGPANYRVTYLNDDYTLAIVGDPDRQSGFVLSRSQDLSDQQWSDIRATVESRGWWSCSFLTVPMTEGRDDVAPLCAL</sequence>
<dbReference type="CDD" id="cd19438">
    <property type="entry name" value="lipocalin_Blc-like"/>
    <property type="match status" value="1"/>
</dbReference>
<proteinExistence type="inferred from homology"/>
<evidence type="ECO:0000313" key="4">
    <source>
        <dbReference type="EMBL" id="RNE48157.1"/>
    </source>
</evidence>
<evidence type="ECO:0000256" key="1">
    <source>
        <dbReference type="ARBA" id="ARBA00006889"/>
    </source>
</evidence>
<dbReference type="Gene3D" id="2.40.128.20">
    <property type="match status" value="1"/>
</dbReference>
<dbReference type="InterPro" id="IPR012674">
    <property type="entry name" value="Calycin"/>
</dbReference>
<dbReference type="OrthoDB" id="594739at2"/>
<dbReference type="PANTHER" id="PTHR10612:SF34">
    <property type="entry name" value="APOLIPOPROTEIN D"/>
    <property type="match status" value="1"/>
</dbReference>
<dbReference type="PANTHER" id="PTHR10612">
    <property type="entry name" value="APOLIPOPROTEIN D"/>
    <property type="match status" value="1"/>
</dbReference>
<feature type="signal peptide" evidence="2">
    <location>
        <begin position="1"/>
        <end position="24"/>
    </location>
</feature>
<dbReference type="InterPro" id="IPR022271">
    <property type="entry name" value="Lipocalin_ApoD"/>
</dbReference>
<protein>
    <submittedName>
        <fullName evidence="4">Lipocalin</fullName>
    </submittedName>
</protein>
<evidence type="ECO:0000259" key="3">
    <source>
        <dbReference type="Pfam" id="PF08212"/>
    </source>
</evidence>
<dbReference type="Proteomes" id="UP000266975">
    <property type="component" value="Unassembled WGS sequence"/>
</dbReference>
<dbReference type="AlphaFoldDB" id="A0A3M8K4K7"/>
<evidence type="ECO:0000256" key="2">
    <source>
        <dbReference type="PIRNR" id="PIRNR036893"/>
    </source>
</evidence>
<reference evidence="4 5" key="1">
    <citation type="submission" date="2018-02" db="EMBL/GenBank/DDBJ databases">
        <title>Corynebacterium alimpuense sp. nov., a marine obligate actinomycete isolated from sediments of Valparaiso bay, Chile.</title>
        <authorList>
            <person name="Claverias F."/>
            <person name="Gonzales-Siles L."/>
            <person name="Salva-Serra F."/>
            <person name="Inganaes E."/>
            <person name="Molin K."/>
            <person name="Cumsille A."/>
            <person name="Undabarrena A."/>
            <person name="Couve E."/>
            <person name="Moore E.R.B."/>
            <person name="Gomila M."/>
            <person name="Camara B."/>
        </authorList>
    </citation>
    <scope>NUCLEOTIDE SEQUENCE [LARGE SCALE GENOMIC DNA]</scope>
    <source>
        <strain evidence="4 5">CCUG 69366</strain>
    </source>
</reference>
<dbReference type="Pfam" id="PF08212">
    <property type="entry name" value="Lipocalin_2"/>
    <property type="match status" value="1"/>
</dbReference>